<feature type="transmembrane region" description="Helical" evidence="7">
    <location>
        <begin position="160"/>
        <end position="177"/>
    </location>
</feature>
<feature type="transmembrane region" description="Helical" evidence="7">
    <location>
        <begin position="428"/>
        <end position="448"/>
    </location>
</feature>
<feature type="transmembrane region" description="Helical" evidence="7">
    <location>
        <begin position="460"/>
        <end position="484"/>
    </location>
</feature>
<feature type="domain" description="Major facilitator superfamily (MFS) profile" evidence="8">
    <location>
        <begin position="94"/>
        <end position="522"/>
    </location>
</feature>
<dbReference type="GO" id="GO:0016020">
    <property type="term" value="C:membrane"/>
    <property type="evidence" value="ECO:0007669"/>
    <property type="project" value="UniProtKB-SubCell"/>
</dbReference>
<evidence type="ECO:0000259" key="8">
    <source>
        <dbReference type="PROSITE" id="PS50850"/>
    </source>
</evidence>
<feature type="compositionally biased region" description="Polar residues" evidence="6">
    <location>
        <begin position="39"/>
        <end position="49"/>
    </location>
</feature>
<dbReference type="GO" id="GO:0022857">
    <property type="term" value="F:transmembrane transporter activity"/>
    <property type="evidence" value="ECO:0007669"/>
    <property type="project" value="InterPro"/>
</dbReference>
<reference evidence="9" key="1">
    <citation type="submission" date="2023-03" db="EMBL/GenBank/DDBJ databases">
        <title>Near-Complete genome sequence of Lipomyces tetrasporous NRRL Y-64009, an oleaginous yeast capable of growing on lignocellulosic hydrolysates.</title>
        <authorList>
            <consortium name="Lawrence Berkeley National Laboratory"/>
            <person name="Jagtap S.S."/>
            <person name="Liu J.-J."/>
            <person name="Walukiewicz H.E."/>
            <person name="Pangilinan J."/>
            <person name="Lipzen A."/>
            <person name="Ahrendt S."/>
            <person name="Koriabine M."/>
            <person name="Cobaugh K."/>
            <person name="Salamov A."/>
            <person name="Yoshinaga Y."/>
            <person name="Ng V."/>
            <person name="Daum C."/>
            <person name="Grigoriev I.V."/>
            <person name="Slininger P.J."/>
            <person name="Dien B.S."/>
            <person name="Jin Y.-S."/>
            <person name="Rao C.V."/>
        </authorList>
    </citation>
    <scope>NUCLEOTIDE SEQUENCE</scope>
    <source>
        <strain evidence="9">NRRL Y-64009</strain>
    </source>
</reference>
<comment type="caution">
    <text evidence="9">The sequence shown here is derived from an EMBL/GenBank/DDBJ whole genome shotgun (WGS) entry which is preliminary data.</text>
</comment>
<keyword evidence="4 7" id="KW-1133">Transmembrane helix</keyword>
<dbReference type="PROSITE" id="PS50850">
    <property type="entry name" value="MFS"/>
    <property type="match status" value="1"/>
</dbReference>
<evidence type="ECO:0000256" key="6">
    <source>
        <dbReference type="SAM" id="MobiDB-lite"/>
    </source>
</evidence>
<feature type="transmembrane region" description="Helical" evidence="7">
    <location>
        <begin position="496"/>
        <end position="517"/>
    </location>
</feature>
<dbReference type="CDD" id="cd17323">
    <property type="entry name" value="MFS_Tpo1_MDR_like"/>
    <property type="match status" value="1"/>
</dbReference>
<name>A0AAD7QZY7_9ASCO</name>
<keyword evidence="10" id="KW-1185">Reference proteome</keyword>
<keyword evidence="5 7" id="KW-0472">Membrane</keyword>
<evidence type="ECO:0000256" key="4">
    <source>
        <dbReference type="ARBA" id="ARBA00022989"/>
    </source>
</evidence>
<dbReference type="InterPro" id="IPR011701">
    <property type="entry name" value="MFS"/>
</dbReference>
<evidence type="ECO:0000313" key="10">
    <source>
        <dbReference type="Proteomes" id="UP001217417"/>
    </source>
</evidence>
<dbReference type="AlphaFoldDB" id="A0AAD7QZY7"/>
<feature type="transmembrane region" description="Helical" evidence="7">
    <location>
        <begin position="220"/>
        <end position="242"/>
    </location>
</feature>
<proteinExistence type="inferred from homology"/>
<feature type="region of interest" description="Disordered" evidence="6">
    <location>
        <begin position="39"/>
        <end position="76"/>
    </location>
</feature>
<dbReference type="RefSeq" id="XP_056047778.1">
    <property type="nucleotide sequence ID" value="XM_056189575.1"/>
</dbReference>
<comment type="similarity">
    <text evidence="2">Belongs to the major facilitator superfamily.</text>
</comment>
<feature type="transmembrane region" description="Helical" evidence="7">
    <location>
        <begin position="318"/>
        <end position="343"/>
    </location>
</feature>
<evidence type="ECO:0000256" key="5">
    <source>
        <dbReference type="ARBA" id="ARBA00023136"/>
    </source>
</evidence>
<dbReference type="SUPFAM" id="SSF103473">
    <property type="entry name" value="MFS general substrate transporter"/>
    <property type="match status" value="1"/>
</dbReference>
<evidence type="ECO:0000313" key="9">
    <source>
        <dbReference type="EMBL" id="KAJ8104328.1"/>
    </source>
</evidence>
<keyword evidence="3 7" id="KW-0812">Transmembrane</keyword>
<feature type="transmembrane region" description="Helical" evidence="7">
    <location>
        <begin position="248"/>
        <end position="268"/>
    </location>
</feature>
<feature type="transmembrane region" description="Helical" evidence="7">
    <location>
        <begin position="363"/>
        <end position="382"/>
    </location>
</feature>
<feature type="transmembrane region" description="Helical" evidence="7">
    <location>
        <begin position="133"/>
        <end position="153"/>
    </location>
</feature>
<evidence type="ECO:0000256" key="7">
    <source>
        <dbReference type="SAM" id="Phobius"/>
    </source>
</evidence>
<dbReference type="InterPro" id="IPR036259">
    <property type="entry name" value="MFS_trans_sf"/>
</dbReference>
<evidence type="ECO:0000256" key="3">
    <source>
        <dbReference type="ARBA" id="ARBA00022692"/>
    </source>
</evidence>
<protein>
    <submittedName>
        <fullName evidence="9">Major facilitator superfamily domain-containing protein</fullName>
    </submittedName>
</protein>
<feature type="compositionally biased region" description="Basic and acidic residues" evidence="6">
    <location>
        <begin position="50"/>
        <end position="65"/>
    </location>
</feature>
<dbReference type="GeneID" id="80884741"/>
<dbReference type="Pfam" id="PF07690">
    <property type="entry name" value="MFS_1"/>
    <property type="match status" value="1"/>
</dbReference>
<accession>A0AAD7QZY7</accession>
<feature type="transmembrane region" description="Helical" evidence="7">
    <location>
        <begin position="92"/>
        <end position="113"/>
    </location>
</feature>
<sequence length="531" mass="57808">MSTNINTSALTDDTVIDLPSSLDASSTEKEFAIVNEKVTSSSAPSLTDLESQKESVSKDSSRPPEPEDANLVTWDGPGDPTNPMNFKFSKKIAILITVSSLTFIVPLASSMFAPGVPSLMEEFNESNSTLASFVVSIYILGFALGPLVVAPLSEMYGRSIVYKVSTFMFTAFTIGAGECNNFASMFVLRFLSGLVGSTSIALGSGSVVDVIPIEKRGKYMSLYILGPVMGPAIGPVIGGFLSAISWRWVFRVIGILSGVMTIVVFFFLPETYGPYLLHVKANRLRKETGNEKLHTLYEDRLSGPVTLFLKNIIRPCKLLVMSPIVLIMSIYVAITYGQLYLLFTTFTVVFEEQYGFSTDIVGLSYIGLGLGCLVSILIVIRYSDRILLNMAAKSGEKKPEYRLPLLLILAPLDIVGLLIYGWTVHYAVHWIVPLIGTFILGIGILATFSPTVSYLVDAYTIYAASANSASTMVRSLGGAVLPLAGPKMYATLGYGWGNTLLAFIMLAITPLPLLMYYKGESLRKRFNPKLN</sequence>
<dbReference type="Proteomes" id="UP001217417">
    <property type="component" value="Unassembled WGS sequence"/>
</dbReference>
<organism evidence="9 10">
    <name type="scientific">Lipomyces tetrasporus</name>
    <dbReference type="NCBI Taxonomy" id="54092"/>
    <lineage>
        <taxon>Eukaryota</taxon>
        <taxon>Fungi</taxon>
        <taxon>Dikarya</taxon>
        <taxon>Ascomycota</taxon>
        <taxon>Saccharomycotina</taxon>
        <taxon>Lipomycetes</taxon>
        <taxon>Lipomycetales</taxon>
        <taxon>Lipomycetaceae</taxon>
        <taxon>Lipomyces</taxon>
    </lineage>
</organism>
<dbReference type="EMBL" id="JARPMG010000001">
    <property type="protein sequence ID" value="KAJ8104328.1"/>
    <property type="molecule type" value="Genomic_DNA"/>
</dbReference>
<evidence type="ECO:0000256" key="1">
    <source>
        <dbReference type="ARBA" id="ARBA00004141"/>
    </source>
</evidence>
<dbReference type="PANTHER" id="PTHR23502">
    <property type="entry name" value="MAJOR FACILITATOR SUPERFAMILY"/>
    <property type="match status" value="1"/>
</dbReference>
<feature type="transmembrane region" description="Helical" evidence="7">
    <location>
        <begin position="403"/>
        <end position="422"/>
    </location>
</feature>
<dbReference type="InterPro" id="IPR020846">
    <property type="entry name" value="MFS_dom"/>
</dbReference>
<comment type="subcellular location">
    <subcellularLocation>
        <location evidence="1">Membrane</location>
        <topology evidence="1">Multi-pass membrane protein</topology>
    </subcellularLocation>
</comment>
<dbReference type="FunFam" id="1.20.1250.20:FF:000011">
    <property type="entry name" value="MFS multidrug transporter, putative"/>
    <property type="match status" value="1"/>
</dbReference>
<feature type="transmembrane region" description="Helical" evidence="7">
    <location>
        <begin position="183"/>
        <end position="208"/>
    </location>
</feature>
<evidence type="ECO:0000256" key="2">
    <source>
        <dbReference type="ARBA" id="ARBA00008335"/>
    </source>
</evidence>
<dbReference type="PANTHER" id="PTHR23502:SF68">
    <property type="entry name" value="MULTIDRUG TRANSPORTER, PUTATIVE (AFU_ORTHOLOGUE AFUA_3G01120)-RELATED"/>
    <property type="match status" value="1"/>
</dbReference>
<gene>
    <name evidence="9" type="ORF">POJ06DRAFT_272941</name>
</gene>
<dbReference type="Gene3D" id="1.20.1250.20">
    <property type="entry name" value="MFS general substrate transporter like domains"/>
    <property type="match status" value="1"/>
</dbReference>